<organism evidence="3 4">
    <name type="scientific">Toxocara canis</name>
    <name type="common">Canine roundworm</name>
    <dbReference type="NCBI Taxonomy" id="6265"/>
    <lineage>
        <taxon>Eukaryota</taxon>
        <taxon>Metazoa</taxon>
        <taxon>Ecdysozoa</taxon>
        <taxon>Nematoda</taxon>
        <taxon>Chromadorea</taxon>
        <taxon>Rhabditida</taxon>
        <taxon>Spirurina</taxon>
        <taxon>Ascaridomorpha</taxon>
        <taxon>Ascaridoidea</taxon>
        <taxon>Toxocaridae</taxon>
        <taxon>Toxocara</taxon>
    </lineage>
</organism>
<reference evidence="3 4" key="1">
    <citation type="submission" date="2014-11" db="EMBL/GenBank/DDBJ databases">
        <title>Genetic blueprint of the zoonotic pathogen Toxocara canis.</title>
        <authorList>
            <person name="Zhu X.-Q."/>
            <person name="Korhonen P.K."/>
            <person name="Cai H."/>
            <person name="Young N.D."/>
            <person name="Nejsum P."/>
            <person name="von Samson-Himmelstjerna G."/>
            <person name="Boag P.R."/>
            <person name="Tan P."/>
            <person name="Li Q."/>
            <person name="Min J."/>
            <person name="Yang Y."/>
            <person name="Wang X."/>
            <person name="Fang X."/>
            <person name="Hall R.S."/>
            <person name="Hofmann A."/>
            <person name="Sternberg P.W."/>
            <person name="Jex A.R."/>
            <person name="Gasser R.B."/>
        </authorList>
    </citation>
    <scope>NUCLEOTIDE SEQUENCE [LARGE SCALE GENOMIC DNA]</scope>
    <source>
        <strain evidence="3">PN_DK_2014</strain>
    </source>
</reference>
<name>A0A0B2VT90_TOXCA</name>
<evidence type="ECO:0000256" key="1">
    <source>
        <dbReference type="SAM" id="MobiDB-lite"/>
    </source>
</evidence>
<feature type="transmembrane region" description="Helical" evidence="2">
    <location>
        <begin position="811"/>
        <end position="833"/>
    </location>
</feature>
<feature type="compositionally biased region" description="Polar residues" evidence="1">
    <location>
        <begin position="239"/>
        <end position="248"/>
    </location>
</feature>
<feature type="region of interest" description="Disordered" evidence="1">
    <location>
        <begin position="314"/>
        <end position="454"/>
    </location>
</feature>
<dbReference type="OrthoDB" id="5822207at2759"/>
<keyword evidence="2" id="KW-0472">Membrane</keyword>
<feature type="compositionally biased region" description="Polar residues" evidence="1">
    <location>
        <begin position="328"/>
        <end position="337"/>
    </location>
</feature>
<comment type="caution">
    <text evidence="3">The sequence shown here is derived from an EMBL/GenBank/DDBJ whole genome shotgun (WGS) entry which is preliminary data.</text>
</comment>
<keyword evidence="4" id="KW-1185">Reference proteome</keyword>
<evidence type="ECO:0000313" key="4">
    <source>
        <dbReference type="Proteomes" id="UP000031036"/>
    </source>
</evidence>
<feature type="region of interest" description="Disordered" evidence="1">
    <location>
        <begin position="94"/>
        <end position="130"/>
    </location>
</feature>
<feature type="compositionally biased region" description="Low complexity" evidence="1">
    <location>
        <begin position="611"/>
        <end position="623"/>
    </location>
</feature>
<feature type="compositionally biased region" description="Basic and acidic residues" evidence="1">
    <location>
        <begin position="518"/>
        <end position="531"/>
    </location>
</feature>
<feature type="compositionally biased region" description="Low complexity" evidence="1">
    <location>
        <begin position="115"/>
        <end position="129"/>
    </location>
</feature>
<feature type="compositionally biased region" description="Polar residues" evidence="1">
    <location>
        <begin position="210"/>
        <end position="224"/>
    </location>
</feature>
<protein>
    <submittedName>
        <fullName evidence="3">Uncharacterized protein</fullName>
    </submittedName>
</protein>
<gene>
    <name evidence="3" type="ORF">Tcan_09199</name>
</gene>
<keyword evidence="2" id="KW-1133">Transmembrane helix</keyword>
<feature type="transmembrane region" description="Helical" evidence="2">
    <location>
        <begin position="40"/>
        <end position="66"/>
    </location>
</feature>
<sequence>MSSCSPMLTPTYGITPTEQQLALPAGAILRGRHNRRKAIYYGRLPASGLLGIIILVHTSILAIWMLREYYFFDFKCAILRYEFGSAADVDEEKTTRNAAHNDASIRHSRARIPRQSQLSHSSSPTSTSSFNNDLRLQSFRIMQLKSATALSLHRRRRSVACDSRKYNIHTHCQQHVIWADSHNSRSRKRKVLGEPRTISKRSQRNEESEQQSASFDILHSSNVGDSKKANNDRRIPGNRNEQPRSFPSESLRVRKGRSQQRANVNQFGRPVGPRVDLPTSSPKLMYRGHSTQVNNSHIRDEKIVNRNTMTRIKTSPENVSRHGARLKPTQQTHTTKTARLGPPSVIRNRNGTRLKTNNRKPLTKGASNNGQLAPSRPGPKSFTGTRSGSGPKRKPNQNDRKNVQLSSVRNATGRRLQPKKHKSGESWESNEAKPTKKRFHFLSGPSTSTRRNTTHRTSWINGIIDPADENFSNKGDIRFYRGRLANKKPKRLKGLKSTAAPGSAARLGKLSGLQQHMANEERKSSDNEENGRVISRRPKNATSSEDSAEIKKKAQRKWKTAEDVVRRPSPRVKSSKEHLKKGSGSREADSSSESQFSSGTKLTMAPETIKSSSTTTPPSRTTTTTVNVLLTSTLHELIEDGYSVDEMHPRLDSYERLYHSASLGPIPPKSTIGPMIGIVRKQIDGVEVERPLRLTNKKLTTPFMVETTTELSEEMIQKRRENFIAQLATFSDSALCIARTLLDLWCVAECAAAVPFVIGIWCPTRCLFAAHIILDTLFLVIAFIYSITLAVYSVILYMLVDDMSIWTLLRWLGFAAAVNSVLAIYVVIFIITLRCCELVVDNGEGLKRRQRFTSHYSYQEVRTLDVNDGNAV</sequence>
<dbReference type="AlphaFoldDB" id="A0A0B2VT90"/>
<feature type="region of interest" description="Disordered" evidence="1">
    <location>
        <begin position="518"/>
        <end position="623"/>
    </location>
</feature>
<feature type="transmembrane region" description="Helical" evidence="2">
    <location>
        <begin position="777"/>
        <end position="799"/>
    </location>
</feature>
<feature type="compositionally biased region" description="Basic and acidic residues" evidence="1">
    <location>
        <begin position="225"/>
        <end position="235"/>
    </location>
</feature>
<dbReference type="EMBL" id="JPKZ01000912">
    <property type="protein sequence ID" value="KHN84602.1"/>
    <property type="molecule type" value="Genomic_DNA"/>
</dbReference>
<keyword evidence="2" id="KW-0812">Transmembrane</keyword>
<evidence type="ECO:0000256" key="2">
    <source>
        <dbReference type="SAM" id="Phobius"/>
    </source>
</evidence>
<evidence type="ECO:0000313" key="3">
    <source>
        <dbReference type="EMBL" id="KHN84602.1"/>
    </source>
</evidence>
<dbReference type="Proteomes" id="UP000031036">
    <property type="component" value="Unassembled WGS sequence"/>
</dbReference>
<feature type="compositionally biased region" description="Basic residues" evidence="1">
    <location>
        <begin position="350"/>
        <end position="362"/>
    </location>
</feature>
<feature type="region of interest" description="Disordered" evidence="1">
    <location>
        <begin position="182"/>
        <end position="287"/>
    </location>
</feature>
<accession>A0A0B2VT90</accession>
<proteinExistence type="predicted"/>